<keyword evidence="2" id="KW-1185">Reference proteome</keyword>
<gene>
    <name evidence="1" type="ORF">NOX80_08590</name>
</gene>
<accession>A0ABY5J0G0</accession>
<dbReference type="EMBL" id="CP101751">
    <property type="protein sequence ID" value="UUC47241.1"/>
    <property type="molecule type" value="Genomic_DNA"/>
</dbReference>
<name>A0ABY5J0G0_9FLAO</name>
<dbReference type="Proteomes" id="UP001059844">
    <property type="component" value="Chromosome"/>
</dbReference>
<sequence length="477" mass="52636">MKKLLPIKTISFGVLVALTVTGMAISCKKNTTPDAGLLGSAPIIKPVEFPSDLKIPGFNFPEDSTAIYGWLNKQDTASIARHAWGLWAGLTSQSGQVFNGDSLLVFETWMSVKELAQMAADGNKEGGCNQIKKERSALEVPKQFVHAQLFANKKAVLDTVTNIFETVSYNPEAACYATQNLIFNQSVLNKYAVNNGIGSIPGFPTKGITTKPTYFASDVDQNGFIRVPVWPGTPKPAKVYGYDDWQTYIYVDTSNKQAKNKKIVPVTTQTPTPAQMAAATCNLNEFINDQIDAGMAAYLNKNQKSNKRKFKAGDYILLVAMHVGTKEINNWTWQTYFWSYDKDNPFAPSSSFNAKLRPQQIKGAAANYALSTSYAMVWPNQPITGGTNKGVRSIISFNPYLEGSFGPGVFTGSNNQLNPNFQYGVQTNCMSCHALATVQGNVYTADQYIDMKDMSFFRNQIQLDFAWSIQSNINTKK</sequence>
<evidence type="ECO:0000313" key="1">
    <source>
        <dbReference type="EMBL" id="UUC47241.1"/>
    </source>
</evidence>
<dbReference type="RefSeq" id="WP_256552873.1">
    <property type="nucleotide sequence ID" value="NZ_CP101751.1"/>
</dbReference>
<evidence type="ECO:0008006" key="3">
    <source>
        <dbReference type="Google" id="ProtNLM"/>
    </source>
</evidence>
<dbReference type="PROSITE" id="PS51257">
    <property type="entry name" value="PROKAR_LIPOPROTEIN"/>
    <property type="match status" value="1"/>
</dbReference>
<reference evidence="1" key="1">
    <citation type="submission" date="2022-07" db="EMBL/GenBank/DDBJ databases">
        <title>Isolation, identification, and degradation of a PFOSA degrading strain from sewage treatment plant.</title>
        <authorList>
            <person name="Zhang L."/>
            <person name="Huo Y."/>
        </authorList>
    </citation>
    <scope>NUCLEOTIDE SEQUENCE</scope>
    <source>
        <strain evidence="1">C1</strain>
    </source>
</reference>
<organism evidence="1 2">
    <name type="scientific">Flavobacterium cerinum</name>
    <dbReference type="NCBI Taxonomy" id="2502784"/>
    <lineage>
        <taxon>Bacteria</taxon>
        <taxon>Pseudomonadati</taxon>
        <taxon>Bacteroidota</taxon>
        <taxon>Flavobacteriia</taxon>
        <taxon>Flavobacteriales</taxon>
        <taxon>Flavobacteriaceae</taxon>
        <taxon>Flavobacterium</taxon>
    </lineage>
</organism>
<proteinExistence type="predicted"/>
<evidence type="ECO:0000313" key="2">
    <source>
        <dbReference type="Proteomes" id="UP001059844"/>
    </source>
</evidence>
<protein>
    <recommendedName>
        <fullName evidence="3">Cytochrome c domain-containing protein</fullName>
    </recommendedName>
</protein>